<dbReference type="AlphaFoldDB" id="A0A7S1E0Y2"/>
<proteinExistence type="predicted"/>
<evidence type="ECO:0000313" key="2">
    <source>
        <dbReference type="EMBL" id="CAD8961698.1"/>
    </source>
</evidence>
<name>A0A7S1E0Y2_9STRA</name>
<dbReference type="EMBL" id="HBFY01002484">
    <property type="protein sequence ID" value="CAD8961698.1"/>
    <property type="molecule type" value="Transcribed_RNA"/>
</dbReference>
<protein>
    <submittedName>
        <fullName evidence="2">Uncharacterized protein</fullName>
    </submittedName>
</protein>
<reference evidence="2" key="1">
    <citation type="submission" date="2021-01" db="EMBL/GenBank/DDBJ databases">
        <authorList>
            <person name="Corre E."/>
            <person name="Pelletier E."/>
            <person name="Niang G."/>
            <person name="Scheremetjew M."/>
            <person name="Finn R."/>
            <person name="Kale V."/>
            <person name="Holt S."/>
            <person name="Cochrane G."/>
            <person name="Meng A."/>
            <person name="Brown T."/>
            <person name="Cohen L."/>
        </authorList>
    </citation>
    <scope>NUCLEOTIDE SEQUENCE</scope>
</reference>
<organism evidence="2">
    <name type="scientific">Thalassionema nitzschioides</name>
    <dbReference type="NCBI Taxonomy" id="33649"/>
    <lineage>
        <taxon>Eukaryota</taxon>
        <taxon>Sar</taxon>
        <taxon>Stramenopiles</taxon>
        <taxon>Ochrophyta</taxon>
        <taxon>Bacillariophyta</taxon>
        <taxon>Fragilariophyceae</taxon>
        <taxon>Fragilariophycidae</taxon>
        <taxon>Thalassionemales</taxon>
        <taxon>Thalassionemataceae</taxon>
        <taxon>Thalassionema</taxon>
    </lineage>
</organism>
<gene>
    <name evidence="2" type="ORF">TNIT0693_LOCUS986</name>
</gene>
<feature type="region of interest" description="Disordered" evidence="1">
    <location>
        <begin position="68"/>
        <end position="101"/>
    </location>
</feature>
<accession>A0A7S1E0Y2</accession>
<sequence>MGDIESTVVKAFVYALRIRLEIGVLDSMALFLQKKVGAVYTSSTGSCPSNPVAAVSVSQDNNASASCFTGSEVPKDTSAEPVVFPKEVPAEKSVTAEDNVP</sequence>
<evidence type="ECO:0000256" key="1">
    <source>
        <dbReference type="SAM" id="MobiDB-lite"/>
    </source>
</evidence>